<dbReference type="PROSITE" id="PS51352">
    <property type="entry name" value="THIOREDOXIN_2"/>
    <property type="match status" value="1"/>
</dbReference>
<feature type="transmembrane region" description="Helical" evidence="10">
    <location>
        <begin position="632"/>
        <end position="655"/>
    </location>
</feature>
<dbReference type="Gene3D" id="3.40.30.10">
    <property type="entry name" value="Glutaredoxin"/>
    <property type="match status" value="3"/>
</dbReference>
<dbReference type="AlphaFoldDB" id="A0A1V9X7R7"/>
<dbReference type="PANTHER" id="PTHR22897:SF8">
    <property type="entry name" value="SULFHYDRYL OXIDASE"/>
    <property type="match status" value="1"/>
</dbReference>
<keyword evidence="7" id="KW-1015">Disulfide bond</keyword>
<keyword evidence="10" id="KW-1133">Transmembrane helix</keyword>
<dbReference type="SUPFAM" id="SSF52833">
    <property type="entry name" value="Thioredoxin-like"/>
    <property type="match status" value="2"/>
</dbReference>
<dbReference type="SUPFAM" id="SSF69000">
    <property type="entry name" value="FAD-dependent thiol oxidase"/>
    <property type="match status" value="1"/>
</dbReference>
<comment type="caution">
    <text evidence="14">The sequence shown here is derived from an EMBL/GenBank/DDBJ whole genome shotgun (WGS) entry which is preliminary data.</text>
</comment>
<evidence type="ECO:0000259" key="13">
    <source>
        <dbReference type="PROSITE" id="PS51352"/>
    </source>
</evidence>
<dbReference type="InParanoid" id="A0A1V9X7R7"/>
<evidence type="ECO:0000256" key="1">
    <source>
        <dbReference type="ARBA" id="ARBA00001974"/>
    </source>
</evidence>
<dbReference type="InterPro" id="IPR042568">
    <property type="entry name" value="QSOX_FAD-bd_sf"/>
</dbReference>
<dbReference type="InterPro" id="IPR039798">
    <property type="entry name" value="Sulfhydryl_oxidase"/>
</dbReference>
<reference evidence="14 15" key="1">
    <citation type="journal article" date="2017" name="Gigascience">
        <title>Draft genome of the honey bee ectoparasitic mite, Tropilaelaps mercedesae, is shaped by the parasitic life history.</title>
        <authorList>
            <person name="Dong X."/>
            <person name="Armstrong S.D."/>
            <person name="Xia D."/>
            <person name="Makepeace B.L."/>
            <person name="Darby A.C."/>
            <person name="Kadowaki T."/>
        </authorList>
    </citation>
    <scope>NUCLEOTIDE SEQUENCE [LARGE SCALE GENOMIC DNA]</scope>
    <source>
        <strain evidence="14">Wuxi-XJTLU</strain>
    </source>
</reference>
<proteinExistence type="inferred from homology"/>
<evidence type="ECO:0000256" key="6">
    <source>
        <dbReference type="ARBA" id="ARBA00023002"/>
    </source>
</evidence>
<keyword evidence="6 10" id="KW-0560">Oxidoreductase</keyword>
<dbReference type="GO" id="GO:0016971">
    <property type="term" value="F:flavin-dependent sulfhydryl oxidase activity"/>
    <property type="evidence" value="ECO:0007669"/>
    <property type="project" value="InterPro"/>
</dbReference>
<evidence type="ECO:0000256" key="10">
    <source>
        <dbReference type="RuleBase" id="RU371123"/>
    </source>
</evidence>
<sequence length="670" mass="75759">MTFSLAASLWLLTAAVPLVAPAVFGTGTLFYDNDDVQIINGSDEFVSFVFKRQNHSQIILFYSFTCPHCKRYAPIFREFSTNVAGASSFGSVLYDAADPINIVDGIEDFDRVLQSSLSQACMIEFYNSWCGHCIRYAPIFKEYANDVKGWQSAVDIGVINCASNINLEVCRDQEITSYPSIKMYWDGGAKNKQGEVIEAERNPVELRKRVINFLQKKVKEQGAPSTFPDLSPSRATSLEELWSSQPLNLTQILAVVEGMDSYVGREIILDFSGISHAKAVRFIRGQGPEEIKNKDATSLLLIEKGVHPRLLVTESDNLAARKEFKNKLTEMGFKFARRQSNTKKPVSKTNTTTTKIGDPDKIYLDDVEAGLAAILYQESMVHKEFNEQKLSILRNFIQAVHDNIALPQRIKTYLQKLHARLVVSPPLRNADYQTIVKETTSSTEYLRQNLDYYGCKGSVPNKRGYSCSLWTIFHLMTVGSHRRFELQNISDPQRVVLIVRDFVIHFFTCNDCVEHFTGMTKNIENELSTPAETVLWLWRAHNQVNLRTKGDKTEDPARPKVQFPPLDLCDYCTDASGNFIESSVLKFLHVHYDSTKLVNATAKIDRPIAMNIKQETTEGSATNARLFSGFDVTIFLVIYAVSITLLFGVFVTIVFRRRKGSYSKSLFRLS</sequence>
<accession>A0A1V9X7R7</accession>
<gene>
    <name evidence="14" type="ORF">BIW11_12272</name>
</gene>
<evidence type="ECO:0000256" key="5">
    <source>
        <dbReference type="ARBA" id="ARBA00022827"/>
    </source>
</evidence>
<dbReference type="InterPro" id="IPR036774">
    <property type="entry name" value="ERV/ALR_sulphydryl_oxid_sf"/>
</dbReference>
<dbReference type="Proteomes" id="UP000192247">
    <property type="component" value="Unassembled WGS sequence"/>
</dbReference>
<dbReference type="GO" id="GO:0005615">
    <property type="term" value="C:extracellular space"/>
    <property type="evidence" value="ECO:0007669"/>
    <property type="project" value="TreeGrafter"/>
</dbReference>
<organism evidence="14 15">
    <name type="scientific">Tropilaelaps mercedesae</name>
    <dbReference type="NCBI Taxonomy" id="418985"/>
    <lineage>
        <taxon>Eukaryota</taxon>
        <taxon>Metazoa</taxon>
        <taxon>Ecdysozoa</taxon>
        <taxon>Arthropoda</taxon>
        <taxon>Chelicerata</taxon>
        <taxon>Arachnida</taxon>
        <taxon>Acari</taxon>
        <taxon>Parasitiformes</taxon>
        <taxon>Mesostigmata</taxon>
        <taxon>Gamasina</taxon>
        <taxon>Dermanyssoidea</taxon>
        <taxon>Laelapidae</taxon>
        <taxon>Tropilaelaps</taxon>
    </lineage>
</organism>
<dbReference type="EC" id="1.8.3.2" evidence="10"/>
<dbReference type="Pfam" id="PF04777">
    <property type="entry name" value="Evr1_Alr"/>
    <property type="match status" value="1"/>
</dbReference>
<keyword evidence="3 10" id="KW-0285">Flavoprotein</keyword>
<evidence type="ECO:0000256" key="7">
    <source>
        <dbReference type="ARBA" id="ARBA00023157"/>
    </source>
</evidence>
<protein>
    <recommendedName>
        <fullName evidence="10">Sulfhydryl oxidase</fullName>
        <ecNumber evidence="10">1.8.3.2</ecNumber>
    </recommendedName>
</protein>
<dbReference type="STRING" id="418985.A0A1V9X7R7"/>
<dbReference type="GO" id="GO:0003756">
    <property type="term" value="F:protein disulfide isomerase activity"/>
    <property type="evidence" value="ECO:0007669"/>
    <property type="project" value="TreeGrafter"/>
</dbReference>
<dbReference type="FunCoup" id="A0A1V9X7R7">
    <property type="interactions" value="196"/>
</dbReference>
<comment type="similarity">
    <text evidence="2">Belongs to the quiescin-sulfhydryl oxidase (QSOX) family.</text>
</comment>
<keyword evidence="8" id="KW-0325">Glycoprotein</keyword>
<dbReference type="InterPro" id="IPR040986">
    <property type="entry name" value="QSOX_FAD-bd_dom"/>
</dbReference>
<dbReference type="PANTHER" id="PTHR22897">
    <property type="entry name" value="QUIESCIN Q6-RELATED SULFHYDRYL OXIDASE"/>
    <property type="match status" value="1"/>
</dbReference>
<keyword evidence="15" id="KW-1185">Reference proteome</keyword>
<dbReference type="GO" id="GO:0000139">
    <property type="term" value="C:Golgi membrane"/>
    <property type="evidence" value="ECO:0007669"/>
    <property type="project" value="TreeGrafter"/>
</dbReference>
<dbReference type="InterPro" id="IPR036249">
    <property type="entry name" value="Thioredoxin-like_sf"/>
</dbReference>
<evidence type="ECO:0000313" key="15">
    <source>
        <dbReference type="Proteomes" id="UP000192247"/>
    </source>
</evidence>
<dbReference type="OrthoDB" id="59470at2759"/>
<feature type="domain" description="Thioredoxin" evidence="13">
    <location>
        <begin position="67"/>
        <end position="216"/>
    </location>
</feature>
<dbReference type="InterPro" id="IPR013766">
    <property type="entry name" value="Thioredoxin_domain"/>
</dbReference>
<keyword evidence="10" id="KW-0812">Transmembrane</keyword>
<feature type="domain" description="ERV/ALR sulfhydryl oxidase" evidence="12">
    <location>
        <begin position="458"/>
        <end position="562"/>
    </location>
</feature>
<dbReference type="Gene3D" id="1.20.120.1960">
    <property type="entry name" value="QSOX sulfhydryl oxidase domain"/>
    <property type="match status" value="1"/>
</dbReference>
<dbReference type="Pfam" id="PF00085">
    <property type="entry name" value="Thioredoxin"/>
    <property type="match status" value="1"/>
</dbReference>
<comment type="catalytic activity">
    <reaction evidence="9 10">
        <text>2 R'C(R)SH + O2 = R'C(R)S-S(R)CR' + H2O2</text>
        <dbReference type="Rhea" id="RHEA:17357"/>
        <dbReference type="ChEBI" id="CHEBI:15379"/>
        <dbReference type="ChEBI" id="CHEBI:16240"/>
        <dbReference type="ChEBI" id="CHEBI:16520"/>
        <dbReference type="ChEBI" id="CHEBI:17412"/>
        <dbReference type="EC" id="1.8.3.2"/>
    </reaction>
</comment>
<evidence type="ECO:0000259" key="12">
    <source>
        <dbReference type="PROSITE" id="PS51324"/>
    </source>
</evidence>
<dbReference type="InterPro" id="IPR017905">
    <property type="entry name" value="ERV/ALR_sulphydryl_oxidase"/>
</dbReference>
<name>A0A1V9X7R7_9ACAR</name>
<dbReference type="Pfam" id="PF18371">
    <property type="entry name" value="FAD_SOX"/>
    <property type="match status" value="1"/>
</dbReference>
<keyword evidence="4 11" id="KW-0732">Signal</keyword>
<evidence type="ECO:0000256" key="4">
    <source>
        <dbReference type="ARBA" id="ARBA00022729"/>
    </source>
</evidence>
<evidence type="ECO:0000256" key="8">
    <source>
        <dbReference type="ARBA" id="ARBA00023180"/>
    </source>
</evidence>
<feature type="signal peptide" evidence="11">
    <location>
        <begin position="1"/>
        <end position="21"/>
    </location>
</feature>
<evidence type="ECO:0000256" key="3">
    <source>
        <dbReference type="ARBA" id="ARBA00022630"/>
    </source>
</evidence>
<dbReference type="GO" id="GO:0006457">
    <property type="term" value="P:protein folding"/>
    <property type="evidence" value="ECO:0007669"/>
    <property type="project" value="TreeGrafter"/>
</dbReference>
<feature type="chain" id="PRO_5012777162" description="Sulfhydryl oxidase" evidence="11">
    <location>
        <begin position="22"/>
        <end position="670"/>
    </location>
</feature>
<dbReference type="Gene3D" id="1.20.120.310">
    <property type="entry name" value="ERV/ALR sulfhydryl oxidase domain"/>
    <property type="match status" value="1"/>
</dbReference>
<dbReference type="EMBL" id="MNPL01021143">
    <property type="protein sequence ID" value="OQR69421.1"/>
    <property type="molecule type" value="Genomic_DNA"/>
</dbReference>
<evidence type="ECO:0000256" key="9">
    <source>
        <dbReference type="ARBA" id="ARBA00048864"/>
    </source>
</evidence>
<comment type="cofactor">
    <cofactor evidence="1 10">
        <name>FAD</name>
        <dbReference type="ChEBI" id="CHEBI:57692"/>
    </cofactor>
</comment>
<evidence type="ECO:0000313" key="14">
    <source>
        <dbReference type="EMBL" id="OQR69421.1"/>
    </source>
</evidence>
<evidence type="ECO:0000256" key="2">
    <source>
        <dbReference type="ARBA" id="ARBA00006041"/>
    </source>
</evidence>
<evidence type="ECO:0000256" key="11">
    <source>
        <dbReference type="SAM" id="SignalP"/>
    </source>
</evidence>
<keyword evidence="10" id="KW-0472">Membrane</keyword>
<keyword evidence="5 10" id="KW-0274">FAD</keyword>
<dbReference type="PROSITE" id="PS51324">
    <property type="entry name" value="ERV_ALR"/>
    <property type="match status" value="1"/>
</dbReference>